<evidence type="ECO:0000256" key="1">
    <source>
        <dbReference type="SAM" id="Phobius"/>
    </source>
</evidence>
<accession>A0A0E9WQ25</accession>
<feature type="transmembrane region" description="Helical" evidence="1">
    <location>
        <begin position="6"/>
        <end position="27"/>
    </location>
</feature>
<protein>
    <submittedName>
        <fullName evidence="2">Uncharacterized protein</fullName>
    </submittedName>
</protein>
<organism evidence="2">
    <name type="scientific">Anguilla anguilla</name>
    <name type="common">European freshwater eel</name>
    <name type="synonym">Muraena anguilla</name>
    <dbReference type="NCBI Taxonomy" id="7936"/>
    <lineage>
        <taxon>Eukaryota</taxon>
        <taxon>Metazoa</taxon>
        <taxon>Chordata</taxon>
        <taxon>Craniata</taxon>
        <taxon>Vertebrata</taxon>
        <taxon>Euteleostomi</taxon>
        <taxon>Actinopterygii</taxon>
        <taxon>Neopterygii</taxon>
        <taxon>Teleostei</taxon>
        <taxon>Anguilliformes</taxon>
        <taxon>Anguillidae</taxon>
        <taxon>Anguilla</taxon>
    </lineage>
</organism>
<reference evidence="2" key="1">
    <citation type="submission" date="2014-11" db="EMBL/GenBank/DDBJ databases">
        <authorList>
            <person name="Amaro Gonzalez C."/>
        </authorList>
    </citation>
    <scope>NUCLEOTIDE SEQUENCE</scope>
</reference>
<dbReference type="EMBL" id="GBXM01016897">
    <property type="protein sequence ID" value="JAH91680.1"/>
    <property type="molecule type" value="Transcribed_RNA"/>
</dbReference>
<reference evidence="2" key="2">
    <citation type="journal article" date="2015" name="Fish Shellfish Immunol.">
        <title>Early steps in the European eel (Anguilla anguilla)-Vibrio vulnificus interaction in the gills: Role of the RtxA13 toxin.</title>
        <authorList>
            <person name="Callol A."/>
            <person name="Pajuelo D."/>
            <person name="Ebbesson L."/>
            <person name="Teles M."/>
            <person name="MacKenzie S."/>
            <person name="Amaro C."/>
        </authorList>
    </citation>
    <scope>NUCLEOTIDE SEQUENCE</scope>
</reference>
<keyword evidence="1" id="KW-1133">Transmembrane helix</keyword>
<name>A0A0E9WQ25_ANGAN</name>
<keyword evidence="1" id="KW-0472">Membrane</keyword>
<proteinExistence type="predicted"/>
<dbReference type="AlphaFoldDB" id="A0A0E9WQ25"/>
<evidence type="ECO:0000313" key="2">
    <source>
        <dbReference type="EMBL" id="JAH91680.1"/>
    </source>
</evidence>
<keyword evidence="1" id="KW-0812">Transmembrane</keyword>
<sequence>MNYKEMKMFVIFLYGLRQVFLMGYIVCTSTSRANRMDGVRAKQIRAAVMLSRPPTMQNCGTSTFKSFKTRFLL</sequence>